<keyword evidence="3 4" id="KW-0472">Membrane</keyword>
<dbReference type="InterPro" id="IPR036259">
    <property type="entry name" value="MFS_trans_sf"/>
</dbReference>
<feature type="transmembrane region" description="Helical" evidence="4">
    <location>
        <begin position="210"/>
        <end position="232"/>
    </location>
</feature>
<feature type="transmembrane region" description="Helical" evidence="4">
    <location>
        <begin position="71"/>
        <end position="90"/>
    </location>
</feature>
<evidence type="ECO:0000259" key="5">
    <source>
        <dbReference type="PROSITE" id="PS50850"/>
    </source>
</evidence>
<feature type="transmembrane region" description="Helical" evidence="4">
    <location>
        <begin position="244"/>
        <end position="265"/>
    </location>
</feature>
<dbReference type="Pfam" id="PF07690">
    <property type="entry name" value="MFS_1"/>
    <property type="match status" value="1"/>
</dbReference>
<feature type="transmembrane region" description="Helical" evidence="4">
    <location>
        <begin position="336"/>
        <end position="356"/>
    </location>
</feature>
<dbReference type="InterPro" id="IPR011701">
    <property type="entry name" value="MFS"/>
</dbReference>
<evidence type="ECO:0000313" key="6">
    <source>
        <dbReference type="EMBL" id="MBR0669377.1"/>
    </source>
</evidence>
<accession>A0ABS5F9Y9</accession>
<keyword evidence="7" id="KW-1185">Reference proteome</keyword>
<proteinExistence type="predicted"/>
<dbReference type="PROSITE" id="PS50850">
    <property type="entry name" value="MFS"/>
    <property type="match status" value="1"/>
</dbReference>
<dbReference type="InterPro" id="IPR020846">
    <property type="entry name" value="MFS_dom"/>
</dbReference>
<feature type="transmembrane region" description="Helical" evidence="4">
    <location>
        <begin position="12"/>
        <end position="33"/>
    </location>
</feature>
<feature type="transmembrane region" description="Helical" evidence="4">
    <location>
        <begin position="161"/>
        <end position="179"/>
    </location>
</feature>
<comment type="caution">
    <text evidence="6">The sequence shown here is derived from an EMBL/GenBank/DDBJ whole genome shotgun (WGS) entry which is preliminary data.</text>
</comment>
<feature type="transmembrane region" description="Helical" evidence="4">
    <location>
        <begin position="301"/>
        <end position="324"/>
    </location>
</feature>
<gene>
    <name evidence="6" type="ORF">GXW71_33820</name>
</gene>
<dbReference type="Gene3D" id="1.20.1250.20">
    <property type="entry name" value="MFS general substrate transporter like domains"/>
    <property type="match status" value="2"/>
</dbReference>
<evidence type="ECO:0000256" key="3">
    <source>
        <dbReference type="ARBA" id="ARBA00023136"/>
    </source>
</evidence>
<protein>
    <submittedName>
        <fullName evidence="6">MFS transporter</fullName>
    </submittedName>
</protein>
<dbReference type="RefSeq" id="WP_211858367.1">
    <property type="nucleotide sequence ID" value="NZ_JAAGBB010000103.1"/>
</dbReference>
<feature type="transmembrane region" description="Helical" evidence="4">
    <location>
        <begin position="102"/>
        <end position="123"/>
    </location>
</feature>
<dbReference type="EMBL" id="JAAGBB010000103">
    <property type="protein sequence ID" value="MBR0669377.1"/>
    <property type="molecule type" value="Genomic_DNA"/>
</dbReference>
<dbReference type="SUPFAM" id="SSF103473">
    <property type="entry name" value="MFS general substrate transporter"/>
    <property type="match status" value="1"/>
</dbReference>
<feature type="domain" description="Major facilitator superfamily (MFS) profile" evidence="5">
    <location>
        <begin position="210"/>
        <end position="399"/>
    </location>
</feature>
<evidence type="ECO:0000313" key="7">
    <source>
        <dbReference type="Proteomes" id="UP001196870"/>
    </source>
</evidence>
<evidence type="ECO:0000256" key="2">
    <source>
        <dbReference type="ARBA" id="ARBA00022989"/>
    </source>
</evidence>
<dbReference type="Proteomes" id="UP001196870">
    <property type="component" value="Unassembled WGS sequence"/>
</dbReference>
<feature type="transmembrane region" description="Helical" evidence="4">
    <location>
        <begin position="362"/>
        <end position="386"/>
    </location>
</feature>
<sequence>MTGRSGRGLDWLNFFMANVQTGFGPFVSVYLTAKAWTELEIGIALSIGTLVTIAMQVPAGAMVDATPNKRLAAALALAAIAFSALLLAAWPVTLPVMASEVLHGLASCVLGPSIAAISLALVGQRGLGERLGRNARYAAVGSGVAAGLLGAAGTWLSGASVFWLTAALCLPSVIALAAIRPADLHPPAAATEVREQGVTRGLGILLRSRVVVVFALCCTLFTLSNAAMLPLAGTQVTRNAGDEANLIIAGCIIAPQLVMALIAPWIGRLAERRGRRAALLIGFAALPARGALLAVVEDPAWLILVQALDGISAAGLGVMLPLLAADATRGSNRFNLCLGVFGLAIGVGSTLSTTLAGLVAEWFGVGTAFALLAATGLLSVVAVWAAMPETRREPDPAPA</sequence>
<dbReference type="PANTHER" id="PTHR23539">
    <property type="entry name" value="MFS TRANSPORTER"/>
    <property type="match status" value="1"/>
</dbReference>
<feature type="transmembrane region" description="Helical" evidence="4">
    <location>
        <begin position="39"/>
        <end position="59"/>
    </location>
</feature>
<reference evidence="7" key="1">
    <citation type="journal article" date="2021" name="Syst. Appl. Microbiol.">
        <title>Roseomonas hellenica sp. nov., isolated from roots of wild-growing Alkanna tinctoria.</title>
        <authorList>
            <person name="Rat A."/>
            <person name="Naranjo H.D."/>
            <person name="Lebbe L."/>
            <person name="Cnockaert M."/>
            <person name="Krigas N."/>
            <person name="Grigoriadou K."/>
            <person name="Maloupa E."/>
            <person name="Willems A."/>
        </authorList>
    </citation>
    <scope>NUCLEOTIDE SEQUENCE [LARGE SCALE GENOMIC DNA]</scope>
    <source>
        <strain evidence="7">LMG 31523</strain>
    </source>
</reference>
<evidence type="ECO:0000256" key="1">
    <source>
        <dbReference type="ARBA" id="ARBA00022692"/>
    </source>
</evidence>
<dbReference type="PANTHER" id="PTHR23539:SF1">
    <property type="entry name" value="MAJOR FACILITATOR SUPERFAMILY (MFS) PROFILE DOMAIN-CONTAINING PROTEIN"/>
    <property type="match status" value="1"/>
</dbReference>
<name>A0ABS5F9Y9_9PROT</name>
<keyword evidence="1 4" id="KW-0812">Transmembrane</keyword>
<feature type="transmembrane region" description="Helical" evidence="4">
    <location>
        <begin position="277"/>
        <end position="295"/>
    </location>
</feature>
<feature type="transmembrane region" description="Helical" evidence="4">
    <location>
        <begin position="135"/>
        <end position="155"/>
    </location>
</feature>
<evidence type="ECO:0000256" key="4">
    <source>
        <dbReference type="SAM" id="Phobius"/>
    </source>
</evidence>
<organism evidence="6 7">
    <name type="scientific">Plastoroseomonas hellenica</name>
    <dbReference type="NCBI Taxonomy" id="2687306"/>
    <lineage>
        <taxon>Bacteria</taxon>
        <taxon>Pseudomonadati</taxon>
        <taxon>Pseudomonadota</taxon>
        <taxon>Alphaproteobacteria</taxon>
        <taxon>Acetobacterales</taxon>
        <taxon>Acetobacteraceae</taxon>
        <taxon>Plastoroseomonas</taxon>
    </lineage>
</organism>
<keyword evidence="2 4" id="KW-1133">Transmembrane helix</keyword>